<evidence type="ECO:0000256" key="1">
    <source>
        <dbReference type="ARBA" id="ARBA00004651"/>
    </source>
</evidence>
<dbReference type="Pfam" id="PF10102">
    <property type="entry name" value="DUF2341"/>
    <property type="match status" value="1"/>
</dbReference>
<dbReference type="STRING" id="675511.GCA_000341735_01929"/>
<keyword evidence="6" id="KW-0813">Transport</keyword>
<keyword evidence="2" id="KW-1003">Cell membrane</keyword>
<dbReference type="AlphaFoldDB" id="A0A4P9UKJ1"/>
<feature type="transmembrane region" description="Helical" evidence="7">
    <location>
        <begin position="369"/>
        <end position="393"/>
    </location>
</feature>
<comment type="subcellular location">
    <subcellularLocation>
        <location evidence="1">Cell membrane</location>
        <topology evidence="1">Multi-pass membrane protein</topology>
    </subcellularLocation>
    <subcellularLocation>
        <location evidence="6">Membrane</location>
        <topology evidence="6">Multi-pass membrane protein</topology>
    </subcellularLocation>
</comment>
<feature type="signal peptide" evidence="8">
    <location>
        <begin position="1"/>
        <end position="20"/>
    </location>
</feature>
<dbReference type="EMBL" id="CP035467">
    <property type="protein sequence ID" value="QCW81749.1"/>
    <property type="molecule type" value="Genomic_DNA"/>
</dbReference>
<dbReference type="PANTHER" id="PTHR30625">
    <property type="entry name" value="PROTEIN TOLQ"/>
    <property type="match status" value="1"/>
</dbReference>
<comment type="similarity">
    <text evidence="6">Belongs to the exbB/tolQ family.</text>
</comment>
<evidence type="ECO:0000313" key="11">
    <source>
        <dbReference type="EMBL" id="QCW81749.1"/>
    </source>
</evidence>
<keyword evidence="4 7" id="KW-1133">Transmembrane helix</keyword>
<dbReference type="OrthoDB" id="175881at2"/>
<evidence type="ECO:0000259" key="9">
    <source>
        <dbReference type="Pfam" id="PF01618"/>
    </source>
</evidence>
<dbReference type="GO" id="GO:0005886">
    <property type="term" value="C:plasma membrane"/>
    <property type="evidence" value="ECO:0007669"/>
    <property type="project" value="UniProtKB-SubCell"/>
</dbReference>
<protein>
    <submittedName>
        <fullName evidence="11">DUF2341 domain-containing protein</fullName>
    </submittedName>
</protein>
<name>A0A4P9UKJ1_METBY</name>
<dbReference type="InterPro" id="IPR002898">
    <property type="entry name" value="MotA_ExbB_proton_chnl"/>
</dbReference>
<sequence length="602" mass="64701">MKRFGFLLFFLMLMPQMACAWWNADWSYKKKIDLDLTQAGVSVPDDALALIRLHTGNFSYFMDVADLGKDIRFMAGDDKTPLKFYIEKLDPINEMALIWVKLPKDIATAPEPTLYMYYSNPLAPDGQDAAGVFPVDQVLSLPFTKDGVADMTAYANNPSEATAAAGEGGLIGHAGVFEGEQIVRIPASASLLTASDPGWTLSTWLKIDQPNEDGVVFQRAGATGSLTFSVREQTANLELADASGEVQTFPVSTPFTPGSWHHFAAIVTADRVVIYLNGAEVGSFSIIVPGFDGDITIGGDAYGARGLVGAIDQLSVYKSPRSAEAIKFDALMQGQASPLLVYGEDLSPESEGGGGSHVMSTMQHVSLDGWIIIGILAVMLVISFLVMAAKALVLIKNHKENRNFEDEFMKLKTAELEALNHEDTEDDEAVNASPLLASLTGGHERFTGSSVYRLYHVGIEELHNRLAKSVGADVAEAFVTDKGMDSIRAAMESCLIRETQKLNSLMVLLTISISGGPFLGLLGTVIGVMATFGEIAASGEVNVNAIAPGIAAALATTVAGLVVAIPCLFGYNYLNSRIKLISADMYIFVDEFTAKLSERYSD</sequence>
<evidence type="ECO:0000256" key="8">
    <source>
        <dbReference type="SAM" id="SignalP"/>
    </source>
</evidence>
<dbReference type="InterPro" id="IPR018765">
    <property type="entry name" value="DUF2341"/>
</dbReference>
<dbReference type="Pfam" id="PF01618">
    <property type="entry name" value="MotA_ExbB"/>
    <property type="match status" value="1"/>
</dbReference>
<dbReference type="SUPFAM" id="SSF49899">
    <property type="entry name" value="Concanavalin A-like lectins/glucanases"/>
    <property type="match status" value="1"/>
</dbReference>
<dbReference type="PANTHER" id="PTHR30625:SF3">
    <property type="entry name" value="TOL-PAL SYSTEM PROTEIN TOLQ"/>
    <property type="match status" value="1"/>
</dbReference>
<proteinExistence type="inferred from homology"/>
<evidence type="ECO:0000313" key="12">
    <source>
        <dbReference type="Proteomes" id="UP000305881"/>
    </source>
</evidence>
<accession>A0A4P9UKJ1</accession>
<dbReference type="Gene3D" id="2.60.120.200">
    <property type="match status" value="1"/>
</dbReference>
<feature type="transmembrane region" description="Helical" evidence="7">
    <location>
        <begin position="505"/>
        <end position="530"/>
    </location>
</feature>
<dbReference type="RefSeq" id="WP_017840468.1">
    <property type="nucleotide sequence ID" value="NZ_CP035467.1"/>
</dbReference>
<evidence type="ECO:0000256" key="5">
    <source>
        <dbReference type="ARBA" id="ARBA00023136"/>
    </source>
</evidence>
<dbReference type="InterPro" id="IPR013320">
    <property type="entry name" value="ConA-like_dom_sf"/>
</dbReference>
<feature type="domain" description="MotA/TolQ/ExbB proton channel" evidence="9">
    <location>
        <begin position="477"/>
        <end position="585"/>
    </location>
</feature>
<keyword evidence="8" id="KW-0732">Signal</keyword>
<organism evidence="11 12">
    <name type="scientific">Methylotuvimicrobium buryatense</name>
    <name type="common">Methylomicrobium buryatense</name>
    <dbReference type="NCBI Taxonomy" id="95641"/>
    <lineage>
        <taxon>Bacteria</taxon>
        <taxon>Pseudomonadati</taxon>
        <taxon>Pseudomonadota</taxon>
        <taxon>Gammaproteobacteria</taxon>
        <taxon>Methylococcales</taxon>
        <taxon>Methylococcaceae</taxon>
        <taxon>Methylotuvimicrobium</taxon>
    </lineage>
</organism>
<evidence type="ECO:0000256" key="3">
    <source>
        <dbReference type="ARBA" id="ARBA00022692"/>
    </source>
</evidence>
<dbReference type="GO" id="GO:0017038">
    <property type="term" value="P:protein import"/>
    <property type="evidence" value="ECO:0007669"/>
    <property type="project" value="TreeGrafter"/>
</dbReference>
<dbReference type="InterPro" id="IPR050790">
    <property type="entry name" value="ExbB/TolQ_transport"/>
</dbReference>
<reference evidence="12" key="1">
    <citation type="journal article" date="2019" name="J. Bacteriol.">
        <title>A Mutagenic Screen Identifies a TonB-Dependent Receptor Required for the Lanthanide Metal Switch in the Type I Methanotroph 'Methylotuvimicrobium buryatense' 5GB1C.</title>
        <authorList>
            <person name="Groom J.D."/>
            <person name="Ford S.M."/>
            <person name="Pesesky M.W."/>
            <person name="Lidstrom M.E."/>
        </authorList>
    </citation>
    <scope>NUCLEOTIDE SEQUENCE [LARGE SCALE GENOMIC DNA]</scope>
    <source>
        <strain evidence="12">5GB1C</strain>
    </source>
</reference>
<evidence type="ECO:0000259" key="10">
    <source>
        <dbReference type="Pfam" id="PF10102"/>
    </source>
</evidence>
<feature type="domain" description="DUF2341" evidence="10">
    <location>
        <begin position="68"/>
        <end position="133"/>
    </location>
</feature>
<evidence type="ECO:0000256" key="4">
    <source>
        <dbReference type="ARBA" id="ARBA00022989"/>
    </source>
</evidence>
<evidence type="ECO:0000256" key="7">
    <source>
        <dbReference type="SAM" id="Phobius"/>
    </source>
</evidence>
<dbReference type="KEGG" id="mbur:EQU24_05415"/>
<keyword evidence="6" id="KW-0653">Protein transport</keyword>
<dbReference type="Proteomes" id="UP000305881">
    <property type="component" value="Chromosome"/>
</dbReference>
<dbReference type="Pfam" id="PF13385">
    <property type="entry name" value="Laminin_G_3"/>
    <property type="match status" value="1"/>
</dbReference>
<evidence type="ECO:0000256" key="2">
    <source>
        <dbReference type="ARBA" id="ARBA00022475"/>
    </source>
</evidence>
<keyword evidence="5 7" id="KW-0472">Membrane</keyword>
<evidence type="ECO:0000256" key="6">
    <source>
        <dbReference type="RuleBase" id="RU004057"/>
    </source>
</evidence>
<feature type="chain" id="PRO_5020885581" evidence="8">
    <location>
        <begin position="21"/>
        <end position="602"/>
    </location>
</feature>
<feature type="transmembrane region" description="Helical" evidence="7">
    <location>
        <begin position="550"/>
        <end position="574"/>
    </location>
</feature>
<keyword evidence="3 7" id="KW-0812">Transmembrane</keyword>
<gene>
    <name evidence="11" type="ORF">EQU24_05415</name>
</gene>
<keyword evidence="12" id="KW-1185">Reference proteome</keyword>